<protein>
    <recommendedName>
        <fullName evidence="3">Ferritin-like domain-containing protein</fullName>
    </recommendedName>
</protein>
<keyword evidence="2" id="KW-1185">Reference proteome</keyword>
<sequence>MASPMRPLVVEVDGRTWRGYVDRSAEWLETATLLQATYRKLLEDTVEEVADPRLRDRIGDLIESARRHEALINELYVAFSEDELPPSEVRASMLARTREVVARVEGLAAGARGGDWRNVRELTLTNLDSTNGFAVIEQLALAMGLPAVVDLVQPVIAEKTRHQLALREYLLEAAPKAVLYRPDG</sequence>
<dbReference type="AlphaFoldDB" id="A0A8J3TDP3"/>
<dbReference type="Proteomes" id="UP000599074">
    <property type="component" value="Unassembled WGS sequence"/>
</dbReference>
<reference evidence="1" key="1">
    <citation type="submission" date="2021-01" db="EMBL/GenBank/DDBJ databases">
        <title>Whole genome shotgun sequence of Planosporangium mesophilum NBRC 109066.</title>
        <authorList>
            <person name="Komaki H."/>
            <person name="Tamura T."/>
        </authorList>
    </citation>
    <scope>NUCLEOTIDE SEQUENCE</scope>
    <source>
        <strain evidence="1">NBRC 109066</strain>
    </source>
</reference>
<evidence type="ECO:0000313" key="2">
    <source>
        <dbReference type="Proteomes" id="UP000599074"/>
    </source>
</evidence>
<gene>
    <name evidence="1" type="ORF">Pme01_48370</name>
</gene>
<dbReference type="EMBL" id="BOON01000049">
    <property type="protein sequence ID" value="GII25240.1"/>
    <property type="molecule type" value="Genomic_DNA"/>
</dbReference>
<evidence type="ECO:0000313" key="1">
    <source>
        <dbReference type="EMBL" id="GII25240.1"/>
    </source>
</evidence>
<proteinExistence type="predicted"/>
<evidence type="ECO:0008006" key="3">
    <source>
        <dbReference type="Google" id="ProtNLM"/>
    </source>
</evidence>
<accession>A0A8J3TDP3</accession>
<organism evidence="1 2">
    <name type="scientific">Planosporangium mesophilum</name>
    <dbReference type="NCBI Taxonomy" id="689768"/>
    <lineage>
        <taxon>Bacteria</taxon>
        <taxon>Bacillati</taxon>
        <taxon>Actinomycetota</taxon>
        <taxon>Actinomycetes</taxon>
        <taxon>Micromonosporales</taxon>
        <taxon>Micromonosporaceae</taxon>
        <taxon>Planosporangium</taxon>
    </lineage>
</organism>
<comment type="caution">
    <text evidence="1">The sequence shown here is derived from an EMBL/GenBank/DDBJ whole genome shotgun (WGS) entry which is preliminary data.</text>
</comment>
<name>A0A8J3TDP3_9ACTN</name>